<evidence type="ECO:0000313" key="2">
    <source>
        <dbReference type="EMBL" id="SVC56745.1"/>
    </source>
</evidence>
<dbReference type="AlphaFoldDB" id="A0A382N8R9"/>
<accession>A0A382N8R9</accession>
<feature type="compositionally biased region" description="Low complexity" evidence="1">
    <location>
        <begin position="1"/>
        <end position="15"/>
    </location>
</feature>
<proteinExistence type="predicted"/>
<reference evidence="2" key="1">
    <citation type="submission" date="2018-05" db="EMBL/GenBank/DDBJ databases">
        <authorList>
            <person name="Lanie J.A."/>
            <person name="Ng W.-L."/>
            <person name="Kazmierczak K.M."/>
            <person name="Andrzejewski T.M."/>
            <person name="Davidsen T.M."/>
            <person name="Wayne K.J."/>
            <person name="Tettelin H."/>
            <person name="Glass J.I."/>
            <person name="Rusch D."/>
            <person name="Podicherti R."/>
            <person name="Tsui H.-C.T."/>
            <person name="Winkler M.E."/>
        </authorList>
    </citation>
    <scope>NUCLEOTIDE SEQUENCE</scope>
</reference>
<feature type="non-terminal residue" evidence="2">
    <location>
        <position position="34"/>
    </location>
</feature>
<protein>
    <submittedName>
        <fullName evidence="2">Uncharacterized protein</fullName>
    </submittedName>
</protein>
<feature type="region of interest" description="Disordered" evidence="1">
    <location>
        <begin position="1"/>
        <end position="34"/>
    </location>
</feature>
<organism evidence="2">
    <name type="scientific">marine metagenome</name>
    <dbReference type="NCBI Taxonomy" id="408172"/>
    <lineage>
        <taxon>unclassified sequences</taxon>
        <taxon>metagenomes</taxon>
        <taxon>ecological metagenomes</taxon>
    </lineage>
</organism>
<feature type="non-terminal residue" evidence="2">
    <location>
        <position position="1"/>
    </location>
</feature>
<evidence type="ECO:0000256" key="1">
    <source>
        <dbReference type="SAM" id="MobiDB-lite"/>
    </source>
</evidence>
<name>A0A382N8R9_9ZZZZ</name>
<dbReference type="EMBL" id="UINC01098315">
    <property type="protein sequence ID" value="SVC56745.1"/>
    <property type="molecule type" value="Genomic_DNA"/>
</dbReference>
<gene>
    <name evidence="2" type="ORF">METZ01_LOCUS309599</name>
</gene>
<sequence>PTISTTRTAARIISAPSGTSLTGTRWLPGSRRRA</sequence>